<dbReference type="Pfam" id="PF01148">
    <property type="entry name" value="CTP_transf_1"/>
    <property type="match status" value="1"/>
</dbReference>
<keyword evidence="11 18" id="KW-1133">Transmembrane helix</keyword>
<name>A0ABR3JM07_9AGAR</name>
<evidence type="ECO:0000256" key="15">
    <source>
        <dbReference type="ARBA" id="ARBA00023264"/>
    </source>
</evidence>
<feature type="region of interest" description="Disordered" evidence="17">
    <location>
        <begin position="22"/>
        <end position="205"/>
    </location>
</feature>
<evidence type="ECO:0000256" key="16">
    <source>
        <dbReference type="RuleBase" id="RU003938"/>
    </source>
</evidence>
<keyword evidence="10 16" id="KW-0548">Nucleotidyltransferase</keyword>
<keyword evidence="7" id="KW-0444">Lipid biosynthesis</keyword>
<feature type="compositionally biased region" description="Polar residues" evidence="17">
    <location>
        <begin position="93"/>
        <end position="106"/>
    </location>
</feature>
<keyword evidence="8 16" id="KW-0808">Transferase</keyword>
<dbReference type="PROSITE" id="PS01315">
    <property type="entry name" value="CDS"/>
    <property type="match status" value="1"/>
</dbReference>
<dbReference type="Proteomes" id="UP001556367">
    <property type="component" value="Unassembled WGS sequence"/>
</dbReference>
<gene>
    <name evidence="19" type="ORF">HGRIS_002708</name>
</gene>
<evidence type="ECO:0000256" key="14">
    <source>
        <dbReference type="ARBA" id="ARBA00023209"/>
    </source>
</evidence>
<feature type="transmembrane region" description="Helical" evidence="18">
    <location>
        <begin position="375"/>
        <end position="396"/>
    </location>
</feature>
<keyword evidence="14" id="KW-0594">Phospholipid biosynthesis</keyword>
<evidence type="ECO:0000256" key="10">
    <source>
        <dbReference type="ARBA" id="ARBA00022695"/>
    </source>
</evidence>
<evidence type="ECO:0000256" key="2">
    <source>
        <dbReference type="ARBA" id="ARBA00004141"/>
    </source>
</evidence>
<reference evidence="20" key="1">
    <citation type="submission" date="2024-06" db="EMBL/GenBank/DDBJ databases">
        <title>Multi-omics analyses provide insights into the biosynthesis of the anticancer antibiotic pleurotin in Hohenbuehelia grisea.</title>
        <authorList>
            <person name="Weaver J.A."/>
            <person name="Alberti F."/>
        </authorList>
    </citation>
    <scope>NUCLEOTIDE SEQUENCE [LARGE SCALE GENOMIC DNA]</scope>
    <source>
        <strain evidence="20">T-177</strain>
    </source>
</reference>
<sequence>MISNASRSSFASKTAFEALAVEDLEESEEEEIVDIPELSEREPEKPSKTAIKRAQRAARLEKKLQQKAAAKAQRTREGIVAATEPKIDAPVSTDAQPATSQATVSNIVEAAPELNQKSPSKNDAPLTHPPTDDQLISDKVKPHANGHSADLPPPVPPKAAQVPISQIVAPGPPPNTARDQSTPQPVAAVPSAEKPPAPVPDAEKAKKRQSFITRTLWTFIMIGGFIFLLLLGHAYMMMLVMLCQTVVYREVTALFTLGTKPSASTSSGPQTKKVKDPWSKTLNWYFFAVTNYFLYGESIIYYFKHVVFADAQLLPFATNHRIISFTLYTIGFMGFVMSLKKGYLKQQFGLFCWVHMSLMLIVVSSHFIVNNILEGLIWFWVPASLVICNDVFAYIWGITVGRTPLIALSPKKTVEGFVGAFFSTLLFSLAWGTWFMRYDYMICPVRSLGISAWDSISCTPNPVFVWREWEIWQPVATVLSTALGKSITTIPYAPYQGHLLTMACFASLVAPFGGFFASGFKRAFNIKDFGDSIPGHGGMTDRMDCQFLMGVFTYVYYSSIIRQNLVTVGSVLQTIVSSLTVDEQLELLGDLKKYLGSQGVL</sequence>
<comment type="pathway">
    <text evidence="3 16">Phospholipid metabolism; CDP-diacylglycerol biosynthesis; CDP-diacylglycerol from sn-glycerol 3-phosphate: step 3/3.</text>
</comment>
<keyword evidence="12" id="KW-0443">Lipid metabolism</keyword>
<protein>
    <recommendedName>
        <fullName evidence="6 16">Phosphatidate cytidylyltransferase</fullName>
        <ecNumber evidence="6 16">2.7.7.41</ecNumber>
    </recommendedName>
</protein>
<evidence type="ECO:0000256" key="4">
    <source>
        <dbReference type="ARBA" id="ARBA00005189"/>
    </source>
</evidence>
<feature type="transmembrane region" description="Helical" evidence="18">
    <location>
        <begin position="216"/>
        <end position="240"/>
    </location>
</feature>
<evidence type="ECO:0000313" key="19">
    <source>
        <dbReference type="EMBL" id="KAL0956571.1"/>
    </source>
</evidence>
<dbReference type="EC" id="2.7.7.41" evidence="6 16"/>
<evidence type="ECO:0000256" key="3">
    <source>
        <dbReference type="ARBA" id="ARBA00005119"/>
    </source>
</evidence>
<evidence type="ECO:0000256" key="17">
    <source>
        <dbReference type="SAM" id="MobiDB-lite"/>
    </source>
</evidence>
<evidence type="ECO:0000256" key="6">
    <source>
        <dbReference type="ARBA" id="ARBA00012487"/>
    </source>
</evidence>
<comment type="subcellular location">
    <subcellularLocation>
        <location evidence="2">Membrane</location>
        <topology evidence="2">Multi-pass membrane protein</topology>
    </subcellularLocation>
</comment>
<evidence type="ECO:0000256" key="11">
    <source>
        <dbReference type="ARBA" id="ARBA00022989"/>
    </source>
</evidence>
<evidence type="ECO:0000256" key="8">
    <source>
        <dbReference type="ARBA" id="ARBA00022679"/>
    </source>
</evidence>
<evidence type="ECO:0000256" key="5">
    <source>
        <dbReference type="ARBA" id="ARBA00010185"/>
    </source>
</evidence>
<organism evidence="19 20">
    <name type="scientific">Hohenbuehelia grisea</name>
    <dbReference type="NCBI Taxonomy" id="104357"/>
    <lineage>
        <taxon>Eukaryota</taxon>
        <taxon>Fungi</taxon>
        <taxon>Dikarya</taxon>
        <taxon>Basidiomycota</taxon>
        <taxon>Agaricomycotina</taxon>
        <taxon>Agaricomycetes</taxon>
        <taxon>Agaricomycetidae</taxon>
        <taxon>Agaricales</taxon>
        <taxon>Pleurotineae</taxon>
        <taxon>Pleurotaceae</taxon>
        <taxon>Hohenbuehelia</taxon>
    </lineage>
</organism>
<evidence type="ECO:0000256" key="18">
    <source>
        <dbReference type="SAM" id="Phobius"/>
    </source>
</evidence>
<feature type="compositionally biased region" description="Acidic residues" evidence="17">
    <location>
        <begin position="22"/>
        <end position="34"/>
    </location>
</feature>
<feature type="transmembrane region" description="Helical" evidence="18">
    <location>
        <begin position="322"/>
        <end position="339"/>
    </location>
</feature>
<evidence type="ECO:0000256" key="1">
    <source>
        <dbReference type="ARBA" id="ARBA00001698"/>
    </source>
</evidence>
<evidence type="ECO:0000256" key="9">
    <source>
        <dbReference type="ARBA" id="ARBA00022692"/>
    </source>
</evidence>
<dbReference type="InterPro" id="IPR000374">
    <property type="entry name" value="PC_trans"/>
</dbReference>
<feature type="transmembrane region" description="Helical" evidence="18">
    <location>
        <begin position="348"/>
        <end position="369"/>
    </location>
</feature>
<dbReference type="PANTHER" id="PTHR13773">
    <property type="entry name" value="PHOSPHATIDATE CYTIDYLYLTRANSFERASE"/>
    <property type="match status" value="1"/>
</dbReference>
<accession>A0ABR3JM07</accession>
<comment type="similarity">
    <text evidence="5 16">Belongs to the CDS family.</text>
</comment>
<proteinExistence type="inferred from homology"/>
<evidence type="ECO:0000256" key="7">
    <source>
        <dbReference type="ARBA" id="ARBA00022516"/>
    </source>
</evidence>
<keyword evidence="9 16" id="KW-0812">Transmembrane</keyword>
<feature type="compositionally biased region" description="Basic and acidic residues" evidence="17">
    <location>
        <begin position="38"/>
        <end position="47"/>
    </location>
</feature>
<feature type="transmembrane region" description="Helical" evidence="18">
    <location>
        <begin position="499"/>
        <end position="517"/>
    </location>
</feature>
<comment type="pathway">
    <text evidence="4">Lipid metabolism.</text>
</comment>
<dbReference type="InterPro" id="IPR016720">
    <property type="entry name" value="PC_Trfase_euk"/>
</dbReference>
<evidence type="ECO:0000256" key="12">
    <source>
        <dbReference type="ARBA" id="ARBA00023098"/>
    </source>
</evidence>
<dbReference type="EMBL" id="JASNQZ010000006">
    <property type="protein sequence ID" value="KAL0956571.1"/>
    <property type="molecule type" value="Genomic_DNA"/>
</dbReference>
<feature type="transmembrane region" description="Helical" evidence="18">
    <location>
        <begin position="282"/>
        <end position="302"/>
    </location>
</feature>
<comment type="catalytic activity">
    <reaction evidence="1 16">
        <text>a 1,2-diacyl-sn-glycero-3-phosphate + CTP + H(+) = a CDP-1,2-diacyl-sn-glycerol + diphosphate</text>
        <dbReference type="Rhea" id="RHEA:16229"/>
        <dbReference type="ChEBI" id="CHEBI:15378"/>
        <dbReference type="ChEBI" id="CHEBI:33019"/>
        <dbReference type="ChEBI" id="CHEBI:37563"/>
        <dbReference type="ChEBI" id="CHEBI:58332"/>
        <dbReference type="ChEBI" id="CHEBI:58608"/>
        <dbReference type="EC" id="2.7.7.41"/>
    </reaction>
</comment>
<keyword evidence="13 18" id="KW-0472">Membrane</keyword>
<evidence type="ECO:0000256" key="13">
    <source>
        <dbReference type="ARBA" id="ARBA00023136"/>
    </source>
</evidence>
<evidence type="ECO:0000313" key="20">
    <source>
        <dbReference type="Proteomes" id="UP001556367"/>
    </source>
</evidence>
<keyword evidence="20" id="KW-1185">Reference proteome</keyword>
<dbReference type="PANTHER" id="PTHR13773:SF8">
    <property type="entry name" value="PHOSPHATIDATE CYTIDYLYLTRANSFERASE, PHOTORECEPTOR-SPECIFIC"/>
    <property type="match status" value="1"/>
</dbReference>
<comment type="caution">
    <text evidence="19">The sequence shown here is derived from an EMBL/GenBank/DDBJ whole genome shotgun (WGS) entry which is preliminary data.</text>
</comment>
<feature type="transmembrane region" description="Helical" evidence="18">
    <location>
        <begin position="417"/>
        <end position="436"/>
    </location>
</feature>
<keyword evidence="15" id="KW-1208">Phospholipid metabolism</keyword>